<reference evidence="2 3" key="1">
    <citation type="submission" date="2015-06" db="EMBL/GenBank/DDBJ databases">
        <title>Genome sequence of Mycobacterium conceptionense strain MLE.</title>
        <authorList>
            <person name="Greninger A.L."/>
            <person name="Cunningham G."/>
            <person name="Chiu C.Y."/>
            <person name="Miller S."/>
        </authorList>
    </citation>
    <scope>NUCLEOTIDE SEQUENCE [LARGE SCALE GENOMIC DNA]</scope>
    <source>
        <strain evidence="2 3">MLE</strain>
    </source>
</reference>
<evidence type="ECO:0000313" key="2">
    <source>
        <dbReference type="EMBL" id="KMV19411.1"/>
    </source>
</evidence>
<accession>A0A0J8UDM4</accession>
<dbReference type="AlphaFoldDB" id="A0A0J8UDM4"/>
<dbReference type="InterPro" id="IPR043796">
    <property type="entry name" value="ESX-1_EspA/EspE-like"/>
</dbReference>
<feature type="domain" description="ESX-1 secretion-associated protein EspA/EspE-like" evidence="1">
    <location>
        <begin position="40"/>
        <end position="123"/>
    </location>
</feature>
<proteinExistence type="predicted"/>
<evidence type="ECO:0000259" key="1">
    <source>
        <dbReference type="Pfam" id="PF18879"/>
    </source>
</evidence>
<dbReference type="PATRIC" id="fig|451644.5.peg.1599"/>
<gene>
    <name evidence="2" type="ORF">ACT17_07785</name>
</gene>
<name>A0A0J8UDM4_9MYCO</name>
<organism evidence="2 3">
    <name type="scientific">Mycolicibacterium conceptionense</name>
    <dbReference type="NCBI Taxonomy" id="451644"/>
    <lineage>
        <taxon>Bacteria</taxon>
        <taxon>Bacillati</taxon>
        <taxon>Actinomycetota</taxon>
        <taxon>Actinomycetes</taxon>
        <taxon>Mycobacteriales</taxon>
        <taxon>Mycobacteriaceae</taxon>
        <taxon>Mycolicibacterium</taxon>
    </lineage>
</organism>
<protein>
    <recommendedName>
        <fullName evidence="1">ESX-1 secretion-associated protein EspA/EspE-like domain-containing protein</fullName>
    </recommendedName>
</protein>
<sequence length="199" mass="21405">MQPIAEWGAKKFGNERIAAATATPIIQKALITMMVMGNTCGFGEPDKGGHFSNGATKFREAEDNLNSSTTTPPTWEADAAVEYGARNEEHAKRAARMAEIDDSVKEVLENEATQIDVARKMLDRCQTTLGLSIIPVLITRAIPPHGPALATLMEFAAVAATLPLAIDRYLDLIENSARNATLIRRAGAGYDQIASASHI</sequence>
<dbReference type="Proteomes" id="UP000037594">
    <property type="component" value="Unassembled WGS sequence"/>
</dbReference>
<comment type="caution">
    <text evidence="2">The sequence shown here is derived from an EMBL/GenBank/DDBJ whole genome shotgun (WGS) entry which is preliminary data.</text>
</comment>
<dbReference type="Pfam" id="PF18879">
    <property type="entry name" value="EspA_EspE"/>
    <property type="match status" value="1"/>
</dbReference>
<dbReference type="EMBL" id="LFOD01000004">
    <property type="protein sequence ID" value="KMV19411.1"/>
    <property type="molecule type" value="Genomic_DNA"/>
</dbReference>
<evidence type="ECO:0000313" key="3">
    <source>
        <dbReference type="Proteomes" id="UP000037594"/>
    </source>
</evidence>